<proteinExistence type="predicted"/>
<evidence type="ECO:0000313" key="2">
    <source>
        <dbReference type="Proteomes" id="UP000310158"/>
    </source>
</evidence>
<name>A0A4S4LGC5_9AGAM</name>
<dbReference type="Proteomes" id="UP000310158">
    <property type="component" value="Unassembled WGS sequence"/>
</dbReference>
<keyword evidence="2" id="KW-1185">Reference proteome</keyword>
<dbReference type="EMBL" id="SGPL01000539">
    <property type="protein sequence ID" value="THH10986.1"/>
    <property type="molecule type" value="Genomic_DNA"/>
</dbReference>
<comment type="caution">
    <text evidence="1">The sequence shown here is derived from an EMBL/GenBank/DDBJ whole genome shotgun (WGS) entry which is preliminary data.</text>
</comment>
<reference evidence="1 2" key="1">
    <citation type="submission" date="2019-02" db="EMBL/GenBank/DDBJ databases">
        <title>Genome sequencing of the rare red list fungi Bondarzewia mesenterica.</title>
        <authorList>
            <person name="Buettner E."/>
            <person name="Kellner H."/>
        </authorList>
    </citation>
    <scope>NUCLEOTIDE SEQUENCE [LARGE SCALE GENOMIC DNA]</scope>
    <source>
        <strain evidence="1 2">DSM 108281</strain>
    </source>
</reference>
<evidence type="ECO:0000313" key="1">
    <source>
        <dbReference type="EMBL" id="THH10986.1"/>
    </source>
</evidence>
<gene>
    <name evidence="1" type="ORF">EW146_g8203</name>
</gene>
<accession>A0A4S4LGC5</accession>
<protein>
    <submittedName>
        <fullName evidence="1">Uncharacterized protein</fullName>
    </submittedName>
</protein>
<organism evidence="1 2">
    <name type="scientific">Bondarzewia mesenterica</name>
    <dbReference type="NCBI Taxonomy" id="1095465"/>
    <lineage>
        <taxon>Eukaryota</taxon>
        <taxon>Fungi</taxon>
        <taxon>Dikarya</taxon>
        <taxon>Basidiomycota</taxon>
        <taxon>Agaricomycotina</taxon>
        <taxon>Agaricomycetes</taxon>
        <taxon>Russulales</taxon>
        <taxon>Bondarzewiaceae</taxon>
        <taxon>Bondarzewia</taxon>
    </lineage>
</organism>
<sequence>MLNNTLQSLITFVNRILMQLFGPRPQDFTITLYLIFKLVVVIEMVNMTSAKTLHHLEEGRVGVEEEMTDVEEGTADGEDVESRMIQRAGRYAQGEI</sequence>
<dbReference type="AlphaFoldDB" id="A0A4S4LGC5"/>